<dbReference type="SUPFAM" id="SSF81383">
    <property type="entry name" value="F-box domain"/>
    <property type="match status" value="1"/>
</dbReference>
<protein>
    <recommendedName>
        <fullName evidence="2">F-box domain-containing protein</fullName>
    </recommendedName>
</protein>
<dbReference type="Pfam" id="PF00646">
    <property type="entry name" value="F-box"/>
    <property type="match status" value="1"/>
</dbReference>
<organism evidence="3 4">
    <name type="scientific">Ceratocystis pirilliformis</name>
    <dbReference type="NCBI Taxonomy" id="259994"/>
    <lineage>
        <taxon>Eukaryota</taxon>
        <taxon>Fungi</taxon>
        <taxon>Dikarya</taxon>
        <taxon>Ascomycota</taxon>
        <taxon>Pezizomycotina</taxon>
        <taxon>Sordariomycetes</taxon>
        <taxon>Hypocreomycetidae</taxon>
        <taxon>Microascales</taxon>
        <taxon>Ceratocystidaceae</taxon>
        <taxon>Ceratocystis</taxon>
    </lineage>
</organism>
<comment type="caution">
    <text evidence="3">The sequence shown here is derived from an EMBL/GenBank/DDBJ whole genome shotgun (WGS) entry which is preliminary data.</text>
</comment>
<dbReference type="Proteomes" id="UP001583280">
    <property type="component" value="Unassembled WGS sequence"/>
</dbReference>
<evidence type="ECO:0000259" key="2">
    <source>
        <dbReference type="PROSITE" id="PS50181"/>
    </source>
</evidence>
<sequence length="428" mass="46151">MVQVLVSQSCLPSTADDVVDAANAAARMLLGGSSLSHSTHNSHGHGHGLRHTQTSNLACIQESGPVPPHTAAAERRAIKAGVRRPRRSQSLSEYDNEQPPARHLYLPTLAPTLASPITPAPVSASAIPRGDLVLSSVQETASSPAELSLVAQTTPPPPDTAAATLALRMVRPKPRKPPRRAFSLMDDEPVVHTHRPSELISLLDLPKDVLYLIFDFLDPIDSVCFGLASRAFYPIHQRLNGRVSLASRRHGPNTLEWAWRGAGSLRHPGLSPPQSPMLLNAEPHGNSAPSTPTTTKAPQDSSFPGLRRSQTAFTTSSTSSRSSDQPESPSVANFAAIRLDGQVYCRKCGTSRCELHSHLKQWMGSEMEYCSVSCRFGRPAPPGAREVCYRRSPKNPSRCGRHAPRVRASAPVSPRMQPVDLAVAAKEV</sequence>
<feature type="compositionally biased region" description="Low complexity" evidence="1">
    <location>
        <begin position="307"/>
        <end position="323"/>
    </location>
</feature>
<dbReference type="InterPro" id="IPR001810">
    <property type="entry name" value="F-box_dom"/>
</dbReference>
<reference evidence="3 4" key="1">
    <citation type="journal article" date="2024" name="IMA Fungus">
        <title>IMA Genome - F19 : A genome assembly and annotation guide to empower mycologists, including annotated draft genome sequences of Ceratocystis pirilliformis, Diaporthe australafricana, Fusarium ophioides, Paecilomyces lecythidis, and Sporothrix stenoceras.</title>
        <authorList>
            <person name="Aylward J."/>
            <person name="Wilson A.M."/>
            <person name="Visagie C.M."/>
            <person name="Spraker J."/>
            <person name="Barnes I."/>
            <person name="Buitendag C."/>
            <person name="Ceriani C."/>
            <person name="Del Mar Angel L."/>
            <person name="du Plessis D."/>
            <person name="Fuchs T."/>
            <person name="Gasser K."/>
            <person name="Kramer D."/>
            <person name="Li W."/>
            <person name="Munsamy K."/>
            <person name="Piso A."/>
            <person name="Price J.L."/>
            <person name="Sonnekus B."/>
            <person name="Thomas C."/>
            <person name="van der Nest A."/>
            <person name="van Dijk A."/>
            <person name="van Heerden A."/>
            <person name="van Vuuren N."/>
            <person name="Yilmaz N."/>
            <person name="Duong T.A."/>
            <person name="van der Merwe N.A."/>
            <person name="Wingfield M.J."/>
            <person name="Wingfield B.D."/>
        </authorList>
    </citation>
    <scope>NUCLEOTIDE SEQUENCE [LARGE SCALE GENOMIC DNA]</scope>
    <source>
        <strain evidence="3 4">CMW 12675</strain>
    </source>
</reference>
<gene>
    <name evidence="3" type="ORF">Cpir12675_004913</name>
</gene>
<dbReference type="CDD" id="cd09917">
    <property type="entry name" value="F-box_SF"/>
    <property type="match status" value="1"/>
</dbReference>
<evidence type="ECO:0000313" key="3">
    <source>
        <dbReference type="EMBL" id="KAL1891572.1"/>
    </source>
</evidence>
<keyword evidence="4" id="KW-1185">Reference proteome</keyword>
<dbReference type="PROSITE" id="PS50181">
    <property type="entry name" value="FBOX"/>
    <property type="match status" value="1"/>
</dbReference>
<evidence type="ECO:0000256" key="1">
    <source>
        <dbReference type="SAM" id="MobiDB-lite"/>
    </source>
</evidence>
<feature type="domain" description="F-box" evidence="2">
    <location>
        <begin position="199"/>
        <end position="235"/>
    </location>
</feature>
<dbReference type="EMBL" id="JAWDJO010000151">
    <property type="protein sequence ID" value="KAL1891572.1"/>
    <property type="molecule type" value="Genomic_DNA"/>
</dbReference>
<feature type="region of interest" description="Disordered" evidence="1">
    <location>
        <begin position="269"/>
        <end position="330"/>
    </location>
</feature>
<evidence type="ECO:0000313" key="4">
    <source>
        <dbReference type="Proteomes" id="UP001583280"/>
    </source>
</evidence>
<accession>A0ABR3YU18</accession>
<feature type="compositionally biased region" description="Low complexity" evidence="1">
    <location>
        <begin position="287"/>
        <end position="298"/>
    </location>
</feature>
<dbReference type="InterPro" id="IPR036047">
    <property type="entry name" value="F-box-like_dom_sf"/>
</dbReference>
<feature type="region of interest" description="Disordered" evidence="1">
    <location>
        <begin position="60"/>
        <end position="100"/>
    </location>
</feature>
<proteinExistence type="predicted"/>
<name>A0ABR3YU18_9PEZI</name>